<dbReference type="PROSITE" id="PS50916">
    <property type="entry name" value="RABBD"/>
    <property type="match status" value="1"/>
</dbReference>
<dbReference type="PANTHER" id="PTHR14555">
    <property type="entry name" value="MYELIN-ASSOCIATED OLIGODENDROCYTIC BASIC PROTEIN MOBP -RELATED"/>
    <property type="match status" value="1"/>
</dbReference>
<keyword evidence="8" id="KW-1185">Reference proteome</keyword>
<evidence type="ECO:0000313" key="7">
    <source>
        <dbReference type="EMBL" id="PVD37697.1"/>
    </source>
</evidence>
<evidence type="ECO:0008006" key="9">
    <source>
        <dbReference type="Google" id="ProtNLM"/>
    </source>
</evidence>
<evidence type="ECO:0000256" key="1">
    <source>
        <dbReference type="ARBA" id="ARBA00022723"/>
    </source>
</evidence>
<keyword evidence="2 4" id="KW-0863">Zinc-finger</keyword>
<dbReference type="STRING" id="400727.A0A2T7PWD2"/>
<dbReference type="AlphaFoldDB" id="A0A2T7PWD2"/>
<dbReference type="InterPro" id="IPR011011">
    <property type="entry name" value="Znf_FYVE_PHD"/>
</dbReference>
<gene>
    <name evidence="7" type="ORF">C0Q70_00297</name>
</gene>
<dbReference type="PROSITE" id="PS50178">
    <property type="entry name" value="ZF_FYVE"/>
    <property type="match status" value="1"/>
</dbReference>
<dbReference type="Gene3D" id="3.30.40.10">
    <property type="entry name" value="Zinc/RING finger domain, C3HC4 (zinc finger)"/>
    <property type="match status" value="1"/>
</dbReference>
<evidence type="ECO:0000259" key="6">
    <source>
        <dbReference type="PROSITE" id="PS50916"/>
    </source>
</evidence>
<keyword evidence="3" id="KW-0862">Zinc</keyword>
<protein>
    <recommendedName>
        <fullName evidence="9">RabBD domain-containing protein</fullName>
    </recommendedName>
</protein>
<dbReference type="SUPFAM" id="SSF57903">
    <property type="entry name" value="FYVE/PHD zinc finger"/>
    <property type="match status" value="1"/>
</dbReference>
<organism evidence="7 8">
    <name type="scientific">Pomacea canaliculata</name>
    <name type="common">Golden apple snail</name>
    <dbReference type="NCBI Taxonomy" id="400727"/>
    <lineage>
        <taxon>Eukaryota</taxon>
        <taxon>Metazoa</taxon>
        <taxon>Spiralia</taxon>
        <taxon>Lophotrochozoa</taxon>
        <taxon>Mollusca</taxon>
        <taxon>Gastropoda</taxon>
        <taxon>Caenogastropoda</taxon>
        <taxon>Architaenioglossa</taxon>
        <taxon>Ampullarioidea</taxon>
        <taxon>Ampullariidae</taxon>
        <taxon>Pomacea</taxon>
    </lineage>
</organism>
<proteinExistence type="predicted"/>
<dbReference type="Proteomes" id="UP000245119">
    <property type="component" value="Linkage Group LG1"/>
</dbReference>
<comment type="caution">
    <text evidence="7">The sequence shown here is derived from an EMBL/GenBank/DDBJ whole genome shotgun (WGS) entry which is preliminary data.</text>
</comment>
<dbReference type="GO" id="GO:0030864">
    <property type="term" value="C:cortical actin cytoskeleton"/>
    <property type="evidence" value="ECO:0007669"/>
    <property type="project" value="TreeGrafter"/>
</dbReference>
<feature type="domain" description="RabBD" evidence="6">
    <location>
        <begin position="4"/>
        <end position="124"/>
    </location>
</feature>
<evidence type="ECO:0000259" key="5">
    <source>
        <dbReference type="PROSITE" id="PS50178"/>
    </source>
</evidence>
<evidence type="ECO:0000256" key="4">
    <source>
        <dbReference type="PROSITE-ProRule" id="PRU00091"/>
    </source>
</evidence>
<dbReference type="PANTHER" id="PTHR14555:SF3">
    <property type="entry name" value="RABBD DOMAIN-CONTAINING PROTEIN"/>
    <property type="match status" value="1"/>
</dbReference>
<feature type="domain" description="FYVE-type" evidence="5">
    <location>
        <begin position="58"/>
        <end position="112"/>
    </location>
</feature>
<dbReference type="InterPro" id="IPR041282">
    <property type="entry name" value="FYVE_2"/>
</dbReference>
<dbReference type="GO" id="GO:0006886">
    <property type="term" value="P:intracellular protein transport"/>
    <property type="evidence" value="ECO:0007669"/>
    <property type="project" value="InterPro"/>
</dbReference>
<dbReference type="InterPro" id="IPR013083">
    <property type="entry name" value="Znf_RING/FYVE/PHD"/>
</dbReference>
<dbReference type="FunFam" id="3.30.40.10:FF:000018">
    <property type="entry name" value="Synaptotagmin-like 5, isoform CRA_a"/>
    <property type="match status" value="1"/>
</dbReference>
<dbReference type="InterPro" id="IPR017455">
    <property type="entry name" value="Znf_FYVE-rel"/>
</dbReference>
<reference evidence="7 8" key="1">
    <citation type="submission" date="2018-04" db="EMBL/GenBank/DDBJ databases">
        <title>The genome of golden apple snail Pomacea canaliculata provides insight into stress tolerance and invasive adaptation.</title>
        <authorList>
            <person name="Liu C."/>
            <person name="Liu B."/>
            <person name="Ren Y."/>
            <person name="Zhang Y."/>
            <person name="Wang H."/>
            <person name="Li S."/>
            <person name="Jiang F."/>
            <person name="Yin L."/>
            <person name="Zhang G."/>
            <person name="Qian W."/>
            <person name="Fan W."/>
        </authorList>
    </citation>
    <scope>NUCLEOTIDE SEQUENCE [LARGE SCALE GENOMIC DNA]</scope>
    <source>
        <strain evidence="7">SZHN2017</strain>
        <tissue evidence="7">Muscle</tissue>
    </source>
</reference>
<evidence type="ECO:0000256" key="3">
    <source>
        <dbReference type="ARBA" id="ARBA00022833"/>
    </source>
</evidence>
<evidence type="ECO:0000256" key="2">
    <source>
        <dbReference type="ARBA" id="ARBA00022771"/>
    </source>
</evidence>
<keyword evidence="1" id="KW-0479">Metal-binding</keyword>
<evidence type="ECO:0000313" key="8">
    <source>
        <dbReference type="Proteomes" id="UP000245119"/>
    </source>
</evidence>
<sequence>MGRKLNLSHLTEEECEKILSVLQRDFEVRQKEKDRIGLVESVLNAEKNRTAVLSQQTMFNKSCCIRCCQVFGFIFNRRHQCFACGYNVCKDCCNYVAENKTYICVVCAREKDLKQKACGWFYNTVSQRFRRFGSAKVVRSLYKSTSYCKLRYALNQARSMRHKLTCKSPLLTLARLNLQRMTFDILAARMIRHRVHGTYVGVPLLPIEP</sequence>
<dbReference type="GO" id="GO:0031267">
    <property type="term" value="F:small GTPase binding"/>
    <property type="evidence" value="ECO:0007669"/>
    <property type="project" value="InterPro"/>
</dbReference>
<dbReference type="EMBL" id="PZQS01000001">
    <property type="protein sequence ID" value="PVD37697.1"/>
    <property type="molecule type" value="Genomic_DNA"/>
</dbReference>
<dbReference type="InterPro" id="IPR010911">
    <property type="entry name" value="Rab_BD"/>
</dbReference>
<dbReference type="GO" id="GO:0008270">
    <property type="term" value="F:zinc ion binding"/>
    <property type="evidence" value="ECO:0007669"/>
    <property type="project" value="UniProtKB-KW"/>
</dbReference>
<dbReference type="OrthoDB" id="10072397at2759"/>
<dbReference type="InterPro" id="IPR051745">
    <property type="entry name" value="Intracell_Transport_Effector"/>
</dbReference>
<dbReference type="Pfam" id="PF02318">
    <property type="entry name" value="FYVE_2"/>
    <property type="match status" value="1"/>
</dbReference>
<dbReference type="GO" id="GO:0003779">
    <property type="term" value="F:actin binding"/>
    <property type="evidence" value="ECO:0007669"/>
    <property type="project" value="TreeGrafter"/>
</dbReference>
<name>A0A2T7PWD2_POMCA</name>
<dbReference type="GO" id="GO:0017022">
    <property type="term" value="F:myosin binding"/>
    <property type="evidence" value="ECO:0007669"/>
    <property type="project" value="TreeGrafter"/>
</dbReference>
<accession>A0A2T7PWD2</accession>